<dbReference type="EMBL" id="JBIAJP010000021">
    <property type="protein sequence ID" value="MFF0009610.1"/>
    <property type="molecule type" value="Genomic_DNA"/>
</dbReference>
<organism evidence="2 3">
    <name type="scientific">Streptomyces tibetensis</name>
    <dbReference type="NCBI Taxonomy" id="2382123"/>
    <lineage>
        <taxon>Bacteria</taxon>
        <taxon>Bacillati</taxon>
        <taxon>Actinomycetota</taxon>
        <taxon>Actinomycetes</taxon>
        <taxon>Kitasatosporales</taxon>
        <taxon>Streptomycetaceae</taxon>
        <taxon>Streptomyces</taxon>
    </lineage>
</organism>
<evidence type="ECO:0000313" key="3">
    <source>
        <dbReference type="Proteomes" id="UP001601422"/>
    </source>
</evidence>
<keyword evidence="3" id="KW-1185">Reference proteome</keyword>
<proteinExistence type="predicted"/>
<evidence type="ECO:0000256" key="1">
    <source>
        <dbReference type="SAM" id="MobiDB-lite"/>
    </source>
</evidence>
<name>A0ABW6NCS8_9ACTN</name>
<evidence type="ECO:0000313" key="2">
    <source>
        <dbReference type="EMBL" id="MFF0009610.1"/>
    </source>
</evidence>
<protein>
    <submittedName>
        <fullName evidence="2">Uncharacterized protein</fullName>
    </submittedName>
</protein>
<dbReference type="Proteomes" id="UP001601422">
    <property type="component" value="Unassembled WGS sequence"/>
</dbReference>
<sequence length="162" mass="16963">MAGHVLDGTELGDLLDDLTNGTNIRPGIHLLAAAIRTLAEDATTGALDLPATQLASACLDGSPDGIDAVGAIGLLQAWITNPNTNPALRALPLEQQKEAQLHGELAAHALTDPDLRTAAAEANAALDPRKEVPAVKCLTDEERKELSKKVADANKKSTNRPR</sequence>
<comment type="caution">
    <text evidence="2">The sequence shown here is derived from an EMBL/GenBank/DDBJ whole genome shotgun (WGS) entry which is preliminary data.</text>
</comment>
<feature type="compositionally biased region" description="Basic and acidic residues" evidence="1">
    <location>
        <begin position="137"/>
        <end position="155"/>
    </location>
</feature>
<reference evidence="2 3" key="1">
    <citation type="submission" date="2024-10" db="EMBL/GenBank/DDBJ databases">
        <title>The Natural Products Discovery Center: Release of the First 8490 Sequenced Strains for Exploring Actinobacteria Biosynthetic Diversity.</title>
        <authorList>
            <person name="Kalkreuter E."/>
            <person name="Kautsar S.A."/>
            <person name="Yang D."/>
            <person name="Bader C.D."/>
            <person name="Teijaro C.N."/>
            <person name="Fluegel L."/>
            <person name="Davis C.M."/>
            <person name="Simpson J.R."/>
            <person name="Lauterbach L."/>
            <person name="Steele A.D."/>
            <person name="Gui C."/>
            <person name="Meng S."/>
            <person name="Li G."/>
            <person name="Viehrig K."/>
            <person name="Ye F."/>
            <person name="Su P."/>
            <person name="Kiefer A.F."/>
            <person name="Nichols A."/>
            <person name="Cepeda A.J."/>
            <person name="Yan W."/>
            <person name="Fan B."/>
            <person name="Jiang Y."/>
            <person name="Adhikari A."/>
            <person name="Zheng C.-J."/>
            <person name="Schuster L."/>
            <person name="Cowan T.M."/>
            <person name="Smanski M.J."/>
            <person name="Chevrette M.G."/>
            <person name="De Carvalho L.P.S."/>
            <person name="Shen B."/>
        </authorList>
    </citation>
    <scope>NUCLEOTIDE SEQUENCE [LARGE SCALE GENOMIC DNA]</scope>
    <source>
        <strain evidence="2 3">NPDC005497</strain>
    </source>
</reference>
<dbReference type="RefSeq" id="WP_389835577.1">
    <property type="nucleotide sequence ID" value="NZ_JBIAJP010000021.1"/>
</dbReference>
<accession>A0ABW6NCS8</accession>
<gene>
    <name evidence="2" type="ORF">ACFYQT_40150</name>
</gene>
<feature type="region of interest" description="Disordered" evidence="1">
    <location>
        <begin position="137"/>
        <end position="162"/>
    </location>
</feature>